<dbReference type="Gene3D" id="1.20.272.10">
    <property type="match status" value="1"/>
</dbReference>
<dbReference type="SUPFAM" id="SSF52540">
    <property type="entry name" value="P-loop containing nucleoside triphosphate hydrolases"/>
    <property type="match status" value="1"/>
</dbReference>
<feature type="region of interest" description="Disordered" evidence="6">
    <location>
        <begin position="443"/>
        <end position="497"/>
    </location>
</feature>
<evidence type="ECO:0000313" key="8">
    <source>
        <dbReference type="EMBL" id="ABY33671.1"/>
    </source>
</evidence>
<dbReference type="Pfam" id="PF12002">
    <property type="entry name" value="MgsA_C"/>
    <property type="match status" value="1"/>
</dbReference>
<evidence type="ECO:0000256" key="1">
    <source>
        <dbReference type="ARBA" id="ARBA00002393"/>
    </source>
</evidence>
<dbReference type="FunCoup" id="A9WDR5">
    <property type="interactions" value="421"/>
</dbReference>
<evidence type="ECO:0000256" key="2">
    <source>
        <dbReference type="ARBA" id="ARBA00008959"/>
    </source>
</evidence>
<dbReference type="Gene3D" id="1.10.8.60">
    <property type="match status" value="1"/>
</dbReference>
<reference evidence="9" key="1">
    <citation type="journal article" date="2011" name="BMC Genomics">
        <title>Complete genome sequence of the filamentous anoxygenic phototrophic bacterium Chloroflexus aurantiacus.</title>
        <authorList>
            <person name="Tang K.H."/>
            <person name="Barry K."/>
            <person name="Chertkov O."/>
            <person name="Dalin E."/>
            <person name="Han C.S."/>
            <person name="Hauser L.J."/>
            <person name="Honchak B.M."/>
            <person name="Karbach L.E."/>
            <person name="Land M.L."/>
            <person name="Lapidus A."/>
            <person name="Larimer F.W."/>
            <person name="Mikhailova N."/>
            <person name="Pitluck S."/>
            <person name="Pierson B.K."/>
            <person name="Blankenship R.E."/>
        </authorList>
    </citation>
    <scope>NUCLEOTIDE SEQUENCE [LARGE SCALE GENOMIC DNA]</scope>
    <source>
        <strain evidence="9">ATCC 29366 / DSM 635 / J-10-fl</strain>
    </source>
</reference>
<organism evidence="8 9">
    <name type="scientific">Chloroflexus aurantiacus (strain ATCC 29366 / DSM 635 / J-10-fl)</name>
    <dbReference type="NCBI Taxonomy" id="324602"/>
    <lineage>
        <taxon>Bacteria</taxon>
        <taxon>Bacillati</taxon>
        <taxon>Chloroflexota</taxon>
        <taxon>Chloroflexia</taxon>
        <taxon>Chloroflexales</taxon>
        <taxon>Chloroflexineae</taxon>
        <taxon>Chloroflexaceae</taxon>
        <taxon>Chloroflexus</taxon>
    </lineage>
</organism>
<dbReference type="GO" id="GO:0017116">
    <property type="term" value="F:single-stranded DNA helicase activity"/>
    <property type="evidence" value="ECO:0000318"/>
    <property type="project" value="GO_Central"/>
</dbReference>
<dbReference type="HOGENOM" id="CLU_017985_0_3_0"/>
<dbReference type="GO" id="GO:0006261">
    <property type="term" value="P:DNA-templated DNA replication"/>
    <property type="evidence" value="ECO:0000318"/>
    <property type="project" value="GO_Central"/>
</dbReference>
<dbReference type="InterPro" id="IPR008824">
    <property type="entry name" value="RuvB-like_N"/>
</dbReference>
<dbReference type="GO" id="GO:0009378">
    <property type="term" value="F:four-way junction helicase activity"/>
    <property type="evidence" value="ECO:0007669"/>
    <property type="project" value="InterPro"/>
</dbReference>
<dbReference type="FunFam" id="1.20.272.10:FF:000001">
    <property type="entry name" value="Putative AAA family ATPase"/>
    <property type="match status" value="1"/>
</dbReference>
<evidence type="ECO:0000256" key="4">
    <source>
        <dbReference type="ARBA" id="ARBA00022741"/>
    </source>
</evidence>
<dbReference type="InterPro" id="IPR051314">
    <property type="entry name" value="AAA_ATPase_RarA/MGS1/WRNIP1"/>
</dbReference>
<dbReference type="STRING" id="324602.Caur_0421"/>
<evidence type="ECO:0000256" key="3">
    <source>
        <dbReference type="ARBA" id="ARBA00022705"/>
    </source>
</evidence>
<dbReference type="PANTHER" id="PTHR13779:SF7">
    <property type="entry name" value="ATPASE WRNIP1"/>
    <property type="match status" value="1"/>
</dbReference>
<evidence type="ECO:0000313" key="9">
    <source>
        <dbReference type="Proteomes" id="UP000002008"/>
    </source>
</evidence>
<dbReference type="InterPro" id="IPR003593">
    <property type="entry name" value="AAA+_ATPase"/>
</dbReference>
<accession>A9WDR5</accession>
<dbReference type="CDD" id="cd00009">
    <property type="entry name" value="AAA"/>
    <property type="match status" value="1"/>
</dbReference>
<dbReference type="GO" id="GO:0000731">
    <property type="term" value="P:DNA synthesis involved in DNA repair"/>
    <property type="evidence" value="ECO:0000318"/>
    <property type="project" value="GO_Central"/>
</dbReference>
<dbReference type="Proteomes" id="UP000002008">
    <property type="component" value="Chromosome"/>
</dbReference>
<dbReference type="InterPro" id="IPR021886">
    <property type="entry name" value="MgsA_C"/>
</dbReference>
<keyword evidence="5" id="KW-0067">ATP-binding</keyword>
<dbReference type="Gene3D" id="1.10.3710.10">
    <property type="entry name" value="DNA polymerase III clamp loader subunits, C-terminal domain"/>
    <property type="match status" value="1"/>
</dbReference>
<evidence type="ECO:0000256" key="6">
    <source>
        <dbReference type="SAM" id="MobiDB-lite"/>
    </source>
</evidence>
<dbReference type="InterPro" id="IPR027417">
    <property type="entry name" value="P-loop_NTPase"/>
</dbReference>
<keyword evidence="9" id="KW-1185">Reference proteome</keyword>
<dbReference type="EMBL" id="CP000909">
    <property type="protein sequence ID" value="ABY33671.1"/>
    <property type="molecule type" value="Genomic_DNA"/>
</dbReference>
<dbReference type="Pfam" id="PF05496">
    <property type="entry name" value="RuvB_N"/>
    <property type="match status" value="1"/>
</dbReference>
<dbReference type="Pfam" id="PF16193">
    <property type="entry name" value="AAA_assoc_2"/>
    <property type="match status" value="1"/>
</dbReference>
<name>A9WDR5_CHLAA</name>
<dbReference type="FunFam" id="3.40.50.300:FF:000137">
    <property type="entry name" value="Replication-associated recombination protein A"/>
    <property type="match status" value="1"/>
</dbReference>
<dbReference type="SUPFAM" id="SSF48019">
    <property type="entry name" value="post-AAA+ oligomerization domain-like"/>
    <property type="match status" value="1"/>
</dbReference>
<dbReference type="FunFam" id="1.10.3710.10:FF:000004">
    <property type="entry name" value="Putative ATPase, AAA family"/>
    <property type="match status" value="1"/>
</dbReference>
<dbReference type="AlphaFoldDB" id="A9WDR5"/>
<dbReference type="GO" id="GO:0003677">
    <property type="term" value="F:DNA binding"/>
    <property type="evidence" value="ECO:0007669"/>
    <property type="project" value="InterPro"/>
</dbReference>
<dbReference type="eggNOG" id="COG2256">
    <property type="taxonomic scope" value="Bacteria"/>
</dbReference>
<proteinExistence type="inferred from homology"/>
<dbReference type="GO" id="GO:0005524">
    <property type="term" value="F:ATP binding"/>
    <property type="evidence" value="ECO:0007669"/>
    <property type="project" value="UniProtKB-KW"/>
</dbReference>
<keyword evidence="4" id="KW-0547">Nucleotide-binding</keyword>
<dbReference type="KEGG" id="cau:Caur_0421"/>
<comment type="similarity">
    <text evidence="2">Belongs to the AAA ATPase family. RarA/MGS1/WRNIP1 subfamily.</text>
</comment>
<feature type="compositionally biased region" description="Basic residues" evidence="6">
    <location>
        <begin position="488"/>
        <end position="497"/>
    </location>
</feature>
<evidence type="ECO:0000259" key="7">
    <source>
        <dbReference type="SMART" id="SM00382"/>
    </source>
</evidence>
<dbReference type="EnsemblBacteria" id="ABY33671">
    <property type="protein sequence ID" value="ABY33671"/>
    <property type="gene ID" value="Caur_0421"/>
</dbReference>
<dbReference type="PANTHER" id="PTHR13779">
    <property type="entry name" value="WERNER HELICASE-INTERACTING PROTEIN 1 FAMILY MEMBER"/>
    <property type="match status" value="1"/>
</dbReference>
<keyword evidence="3" id="KW-0235">DNA replication</keyword>
<sequence>MPPKPRGTTLFDAQRQQALQQQAPLAARMRPRTLEEFVGQHHLVGEGKLLRRAIANDQLFSLILWGPPGSGKTTLAQIIAHSTKAHFEPISAVSAGVNDLRRVVQEAQDRLGMFQQRTVVFIDEIHRFNKSQQDAILPYVEDGTIILIGATTENPSFEVNSALLSRARVFKLEALTDEEIGVLIDRALTDRERGLGDLKIMLARDARDYLVNMANGDARTALNALEAAARSKPPAIGETRLITVDDIRDALQSRAVRYDKHGELHYDAISALHKSVRDSDPDGALYWLGRMLDGGEDPLYIARRLVRIAVEDIGLADPQALPQTIAAQQAVHFLGQPEGELALAQAVVYLCLAPKSNALYRAYGAVQRDVAETRNEPVPLHLRNAPTQLMKRLGYGKGYEYAHDLPEGRSDQEHLPPNLAGRIYYEPTGRGFEAEARERLAWREKRRLQTPPTPPPVSEPAPGEESQLPPDELAPGEEPQLPPAASASRRREKRGKV</sequence>
<protein>
    <submittedName>
        <fullName evidence="8">AAA ATPase central domain protein</fullName>
    </submittedName>
</protein>
<dbReference type="PATRIC" id="fig|324602.8.peg.479"/>
<evidence type="ECO:0000256" key="5">
    <source>
        <dbReference type="ARBA" id="ARBA00022840"/>
    </source>
</evidence>
<dbReference type="GO" id="GO:0008047">
    <property type="term" value="F:enzyme activator activity"/>
    <property type="evidence" value="ECO:0000318"/>
    <property type="project" value="GO_Central"/>
</dbReference>
<dbReference type="InterPro" id="IPR032423">
    <property type="entry name" value="AAA_assoc_2"/>
</dbReference>
<dbReference type="InterPro" id="IPR008921">
    <property type="entry name" value="DNA_pol3_clamp-load_cplx_C"/>
</dbReference>
<gene>
    <name evidence="8" type="ordered locus">Caur_0421</name>
</gene>
<dbReference type="RefSeq" id="WP_012256327.1">
    <property type="nucleotide sequence ID" value="NC_010175.1"/>
</dbReference>
<comment type="function">
    <text evidence="1">DNA-dependent ATPase that plays important roles in cellular responses to stalled DNA replication processes.</text>
</comment>
<dbReference type="CDD" id="cd18139">
    <property type="entry name" value="HLD_clamp_RarA"/>
    <property type="match status" value="1"/>
</dbReference>
<dbReference type="SMART" id="SM00382">
    <property type="entry name" value="AAA"/>
    <property type="match status" value="1"/>
</dbReference>
<dbReference type="Gene3D" id="3.40.50.300">
    <property type="entry name" value="P-loop containing nucleotide triphosphate hydrolases"/>
    <property type="match status" value="1"/>
</dbReference>
<dbReference type="GO" id="GO:0006310">
    <property type="term" value="P:DNA recombination"/>
    <property type="evidence" value="ECO:0007669"/>
    <property type="project" value="InterPro"/>
</dbReference>
<dbReference type="InParanoid" id="A9WDR5"/>
<feature type="domain" description="AAA+ ATPase" evidence="7">
    <location>
        <begin position="58"/>
        <end position="179"/>
    </location>
</feature>